<dbReference type="InterPro" id="IPR051500">
    <property type="entry name" value="cTAGE_MIA/OTOR"/>
</dbReference>
<feature type="coiled-coil region" evidence="8">
    <location>
        <begin position="2205"/>
        <end position="2243"/>
    </location>
</feature>
<keyword evidence="6" id="KW-0325">Glycoprotein</keyword>
<feature type="compositionally biased region" description="Basic and acidic residues" evidence="9">
    <location>
        <begin position="1125"/>
        <end position="1135"/>
    </location>
</feature>
<feature type="region of interest" description="Disordered" evidence="9">
    <location>
        <begin position="2381"/>
        <end position="2404"/>
    </location>
</feature>
<feature type="compositionally biased region" description="Polar residues" evidence="9">
    <location>
        <begin position="329"/>
        <end position="339"/>
    </location>
</feature>
<dbReference type="PANTHER" id="PTHR23158:SF38">
    <property type="entry name" value="MELANOMA INHIBITORY ACTIVITY PROTEIN 2"/>
    <property type="match status" value="1"/>
</dbReference>
<evidence type="ECO:0000256" key="9">
    <source>
        <dbReference type="SAM" id="MobiDB-lite"/>
    </source>
</evidence>
<evidence type="ECO:0000256" key="6">
    <source>
        <dbReference type="ARBA" id="ARBA00023180"/>
    </source>
</evidence>
<organism evidence="11 12">
    <name type="scientific">Phrynosoma platyrhinos</name>
    <name type="common">Desert horned lizard</name>
    <dbReference type="NCBI Taxonomy" id="52577"/>
    <lineage>
        <taxon>Eukaryota</taxon>
        <taxon>Metazoa</taxon>
        <taxon>Chordata</taxon>
        <taxon>Craniata</taxon>
        <taxon>Vertebrata</taxon>
        <taxon>Euteleostomi</taxon>
        <taxon>Lepidosauria</taxon>
        <taxon>Squamata</taxon>
        <taxon>Bifurcata</taxon>
        <taxon>Unidentata</taxon>
        <taxon>Episquamata</taxon>
        <taxon>Toxicofera</taxon>
        <taxon>Iguania</taxon>
        <taxon>Phrynosomatidae</taxon>
        <taxon>Phrynosomatinae</taxon>
        <taxon>Phrynosoma</taxon>
    </lineage>
</organism>
<feature type="region of interest" description="Disordered" evidence="9">
    <location>
        <begin position="1186"/>
        <end position="1287"/>
    </location>
</feature>
<dbReference type="PROSITE" id="PS50002">
    <property type="entry name" value="SH3"/>
    <property type="match status" value="1"/>
</dbReference>
<dbReference type="Pfam" id="PF07653">
    <property type="entry name" value="SH3_2"/>
    <property type="match status" value="1"/>
</dbReference>
<feature type="compositionally biased region" description="Polar residues" evidence="9">
    <location>
        <begin position="1149"/>
        <end position="1164"/>
    </location>
</feature>
<feature type="compositionally biased region" description="Low complexity" evidence="9">
    <location>
        <begin position="587"/>
        <end position="596"/>
    </location>
</feature>
<feature type="domain" description="SH3" evidence="10">
    <location>
        <begin position="1"/>
        <end position="61"/>
    </location>
</feature>
<feature type="compositionally biased region" description="Basic and acidic residues" evidence="9">
    <location>
        <begin position="780"/>
        <end position="804"/>
    </location>
</feature>
<feature type="compositionally biased region" description="Polar residues" evidence="9">
    <location>
        <begin position="1755"/>
        <end position="1784"/>
    </location>
</feature>
<feature type="region of interest" description="Disordered" evidence="9">
    <location>
        <begin position="780"/>
        <end position="809"/>
    </location>
</feature>
<feature type="compositionally biased region" description="Basic and acidic residues" evidence="9">
    <location>
        <begin position="597"/>
        <end position="610"/>
    </location>
</feature>
<keyword evidence="5 8" id="KW-0175">Coiled coil</keyword>
<evidence type="ECO:0000313" key="11">
    <source>
        <dbReference type="EMBL" id="KAH0620521.1"/>
    </source>
</evidence>
<evidence type="ECO:0000259" key="10">
    <source>
        <dbReference type="PROSITE" id="PS50002"/>
    </source>
</evidence>
<protein>
    <recommendedName>
        <fullName evidence="10">SH3 domain-containing protein</fullName>
    </recommendedName>
</protein>
<keyword evidence="4" id="KW-0256">Endoplasmic reticulum</keyword>
<feature type="region of interest" description="Disordered" evidence="9">
    <location>
        <begin position="1125"/>
        <end position="1164"/>
    </location>
</feature>
<feature type="compositionally biased region" description="Basic and acidic residues" evidence="9">
    <location>
        <begin position="1199"/>
        <end position="1216"/>
    </location>
</feature>
<feature type="region of interest" description="Disordered" evidence="9">
    <location>
        <begin position="312"/>
        <end position="346"/>
    </location>
</feature>
<feature type="compositionally biased region" description="Polar residues" evidence="9">
    <location>
        <begin position="1237"/>
        <end position="1250"/>
    </location>
</feature>
<dbReference type="SUPFAM" id="SSF50044">
    <property type="entry name" value="SH3-domain"/>
    <property type="match status" value="1"/>
</dbReference>
<dbReference type="PANTHER" id="PTHR23158">
    <property type="entry name" value="MELANOMA INHIBITORY ACTIVITY-RELATED"/>
    <property type="match status" value="1"/>
</dbReference>
<feature type="coiled-coil region" evidence="8">
    <location>
        <begin position="1914"/>
        <end position="2053"/>
    </location>
</feature>
<dbReference type="EMBL" id="JAIPUX010003289">
    <property type="protein sequence ID" value="KAH0620521.1"/>
    <property type="molecule type" value="Genomic_DNA"/>
</dbReference>
<evidence type="ECO:0000256" key="5">
    <source>
        <dbReference type="ARBA" id="ARBA00023054"/>
    </source>
</evidence>
<feature type="region of interest" description="Disordered" evidence="9">
    <location>
        <begin position="2291"/>
        <end position="2367"/>
    </location>
</feature>
<feature type="region of interest" description="Disordered" evidence="9">
    <location>
        <begin position="1750"/>
        <end position="1788"/>
    </location>
</feature>
<evidence type="ECO:0000256" key="3">
    <source>
        <dbReference type="ARBA" id="ARBA00022729"/>
    </source>
</evidence>
<name>A0ABQ7ST75_PHRPL</name>
<dbReference type="Gene3D" id="2.30.30.40">
    <property type="entry name" value="SH3 Domains"/>
    <property type="match status" value="1"/>
</dbReference>
<dbReference type="InterPro" id="IPR036028">
    <property type="entry name" value="SH3-like_dom_sf"/>
</dbReference>
<reference evidence="11 12" key="1">
    <citation type="journal article" date="2022" name="Gigascience">
        <title>A chromosome-level genome assembly and annotation of the desert horned lizard, Phrynosoma platyrhinos, provides insight into chromosomal rearrangements among reptiles.</title>
        <authorList>
            <person name="Koochekian N."/>
            <person name="Ascanio A."/>
            <person name="Farleigh K."/>
            <person name="Card D.C."/>
            <person name="Schield D.R."/>
            <person name="Castoe T.A."/>
            <person name="Jezkova T."/>
        </authorList>
    </citation>
    <scope>NUCLEOTIDE SEQUENCE [LARGE SCALE GENOMIC DNA]</scope>
    <source>
        <strain evidence="11">NK-2021</strain>
    </source>
</reference>
<accession>A0ABQ7ST75</accession>
<keyword evidence="2 7" id="KW-0728">SH3 domain</keyword>
<feature type="coiled-coil region" evidence="8">
    <location>
        <begin position="2121"/>
        <end position="2179"/>
    </location>
</feature>
<feature type="region of interest" description="Disordered" evidence="9">
    <location>
        <begin position="577"/>
        <end position="610"/>
    </location>
</feature>
<evidence type="ECO:0000256" key="7">
    <source>
        <dbReference type="PROSITE-ProRule" id="PRU00192"/>
    </source>
</evidence>
<keyword evidence="3" id="KW-0732">Signal</keyword>
<sequence>MSRVLTIKDYRGPDCRYLNFKAGEEIMVYFKLSRKREDLWAGSKGTDFGYFPMDAVQTEEVFITKEVEVPTKETDFLCLDGKDYVFENEGSILNHDEGNEYLYLHTDVFPKEYKEPFPDIEEFDSKSKELYILEATSHDDSELRDSKTGQVETIQQENQNSQTLKHLPSQSSWTISGFADWFSLERKENEEVAEKIADTANEVTFRHRKTTIMDDSDLKTLNEEGDIEPSTSSWFKSTFTGLLHYGSEKSGLGLLYKENDPEILDSSTTDGTVEHDTIALSEEGHSNSGQSKSKWFNIELSDVLTFGYSEGNKVMEKPTSGEESDQNEESPPSSTQTSLIHEDLRKPTVEMVNSEEQEKYDETIKQVVVSPLQKEQEKYDQEAPERSISKANKHIDLDAAASSFFTEVLDKNVKLYAEQDSESRNQVMENINVKAVMKESDRTNDQSGWYESLYSSIVNVKRVTAENQPGHKSVGIKSTQESAADQLQGLDPIYIQNSREKKHEDPPKHQPFLSISYFTNVLNFQGLVSKENINVPDVEKELKSSKESTESKNNGEIVHIDKESKLVLNHNIIENVSENNHVDTSQEKNVASSSVAKSKEENRKKSEDGKLGECKTHLSVKSELEHRFSNGQCIQIHWNCTSENLEKQNNSNTKDKNIGHIWEVEQASSLEVENLISSPGIYCSERAMLMKGEQCRGEAVQHINEYIQNSRLEDTEMDLHKKSNGMDDEVESSLVTHKNTFFRELKEQSDNFPQSRDIPGEDKILLDVSSEDKLLLDGEKEQILPEKPTEMGSKVKEVSREPDSKSSYIDCNEHASADQTNKKAQEEGASQNDWNVVQFPFSSHSSHDTDFSDPTYSEEKPNQLAQLQPFLSLSHYKLLLGFQSFTDKSKNYLQEVQEEKSSKNENSQIKSSVEILVGNKEIEEKNQLYQKMKGETNMKVDFSNQDILLPSSATQDNGDSANVIEEAQLSTDTSSAPSEKCLLDHTMESLFKNQNLKDKDTEDKECNIKGNNQSFSGEQQDAPELKFNVQRSSQQYKIMKRDLISSNPNYNYNKWLVNLQKDYVTGSYENRELVEMKSIESISSDAINNAFPLCLNDYKSVIAREEMNNFSQEKAKGKICISEHLTENDEGKEDTGNGSNKTANEEDSNILNQQGLSTEATSQRVFQSEKEIDGLASHTVSYNSANVKKKNVQEPQMQADEKSSEEKHGSMTDKYVDNGQHSDSSLTKVVYDHGPQAQMTSSPSSGTFSKESMHSLHETIEEDANKPKNEQAVTSSYLTPQDGEGSNIIGLAPDEKCINQVICDTKIHLTPDKEVEKLKIFGQHRQIDGILHNEASKSEHQKEILDIMPKLPGVTSQKKNEDILLTIDNDSLLQKHSVAESISRENPPLNLEVQSETFETDNNVNPSKLFSHDIPHYFEAVDYKNNHMPPCTKDNLNIHHLASDLDDETLAIEIITLLPKNLKCVEKQGYSEHVRDTQGKVQKVIKNDKETEQSVRSEKPRRQGVVSNIFGKTSWLFGDLFQNKPKDITKNNDDGNIIVTQTKTDRQEADEVGSDFDQGKSNVQSTKAIHYSHNVNIIEQESKGKIYSHTMEKSITGTKDLKNDNQKDGILVTEETEAVSHEAVENDKWITDAELDLKEASFFMGFQETYVKLVAESKRILQANLCERHELESLTQESEKLYHNITTFPCENIYSNQRQLTTSQEDEHKLNTVNEKCLKTKNNFLRELQSLALDIKNNCASKRAKSGILSKEQLPGNSPEESNYLNSDKEPNNSQHSETNNIPPANNEEKMHASIKNGGLHPDFKEKLPGELRMTQNTLISNVMTTASKKVVGALPENMRPGPDLYGFPWEIVICGAVLAIFAILLLVCRSYQSVRSRLYVGREKQLASKVAELVEDKCKILEKFSLCKKEKTYEELSSSNSVLKNEIALLEKELREEKSKRSEQDDLIVEIQRRVESLENEAKSIQSQIAEAKTTLKVYEINRERLKISVQDALEENKHLQESEKQLLQEAEGWGERFSELNEQTKMFQCSKADMEEALKNKESQVKSLTECLLKMKDWSSAIGQHDAAEDSHWENDIKCERENGEHLDDQEKRTIKKLIYAAKLNACLKSMETERNQIYSKLTDENKAKEELAERIESLKNEHGVLQSENAHFENEVQKLQQKLKVMSELYQENEMNLHRKLTVEEKERLQKEEKLSKVDEKIIHAAEELNIYRQQAKDLEEELERTVRSYQNQIMSHEKKAHDNWLTARAAERHLNDLRKENLHNRQNVIIQSLYEIWVHGSRGPGNAGTYDIGNERGEMNSDRLSDPHRPPSDTGSLSPPWDRDHRINPSHAGQLYNEQSLPPRRSERFYSNHPNSGRLSGPAELRSYNIQSFDKADGQAAENNSRMDMSGDGIKDHLNDSNAVNLTDQSLAPENETLGHGIVPPPLPLLRPPLIPMDPRGAFIRRGPPFPPVPPSAAYGPREYFPRDFAGLPRPLLPSVYLD</sequence>
<feature type="compositionally biased region" description="Basic and acidic residues" evidence="9">
    <location>
        <begin position="1251"/>
        <end position="1269"/>
    </location>
</feature>
<feature type="compositionally biased region" description="Basic and acidic residues" evidence="9">
    <location>
        <begin position="2297"/>
        <end position="2315"/>
    </location>
</feature>
<evidence type="ECO:0000256" key="8">
    <source>
        <dbReference type="SAM" id="Coils"/>
    </source>
</evidence>
<evidence type="ECO:0000313" key="12">
    <source>
        <dbReference type="Proteomes" id="UP000826234"/>
    </source>
</evidence>
<evidence type="ECO:0000256" key="1">
    <source>
        <dbReference type="ARBA" id="ARBA00004389"/>
    </source>
</evidence>
<evidence type="ECO:0000256" key="2">
    <source>
        <dbReference type="ARBA" id="ARBA00022443"/>
    </source>
</evidence>
<evidence type="ECO:0000256" key="4">
    <source>
        <dbReference type="ARBA" id="ARBA00022824"/>
    </source>
</evidence>
<comment type="caution">
    <text evidence="11">The sequence shown here is derived from an EMBL/GenBank/DDBJ whole genome shotgun (WGS) entry which is preliminary data.</text>
</comment>
<comment type="subcellular location">
    <subcellularLocation>
        <location evidence="1">Endoplasmic reticulum membrane</location>
        <topology evidence="1">Single-pass membrane protein</topology>
    </subcellularLocation>
</comment>
<gene>
    <name evidence="11" type="ORF">JD844_021055</name>
</gene>
<dbReference type="InterPro" id="IPR001452">
    <property type="entry name" value="SH3_domain"/>
</dbReference>
<proteinExistence type="predicted"/>
<dbReference type="Proteomes" id="UP000826234">
    <property type="component" value="Unassembled WGS sequence"/>
</dbReference>
<keyword evidence="12" id="KW-1185">Reference proteome</keyword>